<gene>
    <name evidence="2" type="ORF">Q8G51_06565</name>
</gene>
<comment type="caution">
    <text evidence="2">The sequence shown here is derived from an EMBL/GenBank/DDBJ whole genome shotgun (WGS) entry which is preliminary data.</text>
</comment>
<dbReference type="InterPro" id="IPR057271">
    <property type="entry name" value="YagK_YfjJ_C"/>
</dbReference>
<evidence type="ECO:0000259" key="1">
    <source>
        <dbReference type="Pfam" id="PF11726"/>
    </source>
</evidence>
<proteinExistence type="predicted"/>
<dbReference type="RefSeq" id="WP_305157899.1">
    <property type="nucleotide sequence ID" value="NZ_JAUUUQ010000069.1"/>
</dbReference>
<name>A0AAW8AX84_ACILW</name>
<dbReference type="EMBL" id="JAUUUS010000079">
    <property type="protein sequence ID" value="MDP1447479.1"/>
    <property type="molecule type" value="Genomic_DNA"/>
</dbReference>
<sequence>MTSQRQNQPLSESQILLDIEKFTQEIISCGLYSEQLTYFKYLLEQFDLIYDIDLFYCDYLQAFIKLKLILDGIRYSPFQPIGSADQTADNYDFVLSLTPEQLQELLQQAQLCKSSIYTNIQQFHLQEVDNAKSLAEYLTKLFKHYSRILVVRVDLKYTKEAQTDINIKQFYQHFEKMRNRISNQDTCFENLHGYAWAMEQGTENGGYHVHLLLIYSADKHRKGSYLAQQVGEKWIELTDQQGTYYNRKRPLNPMPIF</sequence>
<dbReference type="Pfam" id="PF11726">
    <property type="entry name" value="YagK_YfjJ_C"/>
    <property type="match status" value="1"/>
</dbReference>
<dbReference type="Proteomes" id="UP001242129">
    <property type="component" value="Unassembled WGS sequence"/>
</dbReference>
<reference evidence="2" key="1">
    <citation type="submission" date="2023-07" db="EMBL/GenBank/DDBJ databases">
        <title>Dynamics of blaOXA-23 gene transmission in Acinetobacter spp. from contaminated veterinary surfaces.</title>
        <authorList>
            <person name="Moreira Da Silva J."/>
            <person name="Menezes J."/>
            <person name="Fernandes L."/>
            <person name="Marques C."/>
            <person name="Amaral A."/>
            <person name="Timofte D."/>
            <person name="Pomba C."/>
        </authorList>
    </citation>
    <scope>NUCLEOTIDE SEQUENCE</scope>
    <source>
        <strain evidence="2">CMVB11Z4A1</strain>
    </source>
</reference>
<organism evidence="2 3">
    <name type="scientific">Acinetobacter lwoffii</name>
    <dbReference type="NCBI Taxonomy" id="28090"/>
    <lineage>
        <taxon>Bacteria</taxon>
        <taxon>Pseudomonadati</taxon>
        <taxon>Pseudomonadota</taxon>
        <taxon>Gammaproteobacteria</taxon>
        <taxon>Moraxellales</taxon>
        <taxon>Moraxellaceae</taxon>
        <taxon>Acinetobacter</taxon>
    </lineage>
</organism>
<protein>
    <submittedName>
        <fullName evidence="2">Inovirus-type Gp2 protein</fullName>
    </submittedName>
</protein>
<evidence type="ECO:0000313" key="3">
    <source>
        <dbReference type="Proteomes" id="UP001242129"/>
    </source>
</evidence>
<evidence type="ECO:0000313" key="2">
    <source>
        <dbReference type="EMBL" id="MDP1447479.1"/>
    </source>
</evidence>
<dbReference type="AlphaFoldDB" id="A0AAW8AX84"/>
<accession>A0AAW8AX84</accession>
<feature type="domain" description="YagK/YfjJ C-terminal" evidence="1">
    <location>
        <begin position="143"/>
        <end position="236"/>
    </location>
</feature>